<evidence type="ECO:0000313" key="2">
    <source>
        <dbReference type="Proteomes" id="UP000466586"/>
    </source>
</evidence>
<proteinExistence type="predicted"/>
<sequence length="204" mass="23872">MIKYADLDPRKKAFIFELDDVLYPQKDYLLQVYYLFASFIEYTETVPPAADLTAFMKKVYENYGSDRIFEKASEAFAIDKKYQDNFERLHITARLPLKLILFPEMLSLLQEIVVDRKSIFIVTNGNPEQQLNKIRQIEWNGLENYLRVFFADEIKPKPDSDVFTYILEKHQLLRRDVLIIGATNSDEDFAAAAGADYLDVTNFR</sequence>
<gene>
    <name evidence="1" type="ORF">GS399_13795</name>
</gene>
<dbReference type="Proteomes" id="UP000466586">
    <property type="component" value="Unassembled WGS sequence"/>
</dbReference>
<comment type="caution">
    <text evidence="1">The sequence shown here is derived from an EMBL/GenBank/DDBJ whole genome shotgun (WGS) entry which is preliminary data.</text>
</comment>
<protein>
    <submittedName>
        <fullName evidence="1">HAD hydrolase-like protein</fullName>
    </submittedName>
</protein>
<reference evidence="1 2" key="1">
    <citation type="submission" date="2019-11" db="EMBL/GenBank/DDBJ databases">
        <title>Pedobacter sp. HMF7647 Genome sequencing and assembly.</title>
        <authorList>
            <person name="Kang H."/>
            <person name="Kim H."/>
            <person name="Joh K."/>
        </authorList>
    </citation>
    <scope>NUCLEOTIDE SEQUENCE [LARGE SCALE GENOMIC DNA]</scope>
    <source>
        <strain evidence="1 2">HMF7647</strain>
    </source>
</reference>
<dbReference type="Gene3D" id="3.40.50.1000">
    <property type="entry name" value="HAD superfamily/HAD-like"/>
    <property type="match status" value="1"/>
</dbReference>
<keyword evidence="1" id="KW-0378">Hydrolase</keyword>
<dbReference type="Gene3D" id="1.10.150.520">
    <property type="match status" value="1"/>
</dbReference>
<organism evidence="1 2">
    <name type="scientific">Hufsiella arboris</name>
    <dbReference type="NCBI Taxonomy" id="2695275"/>
    <lineage>
        <taxon>Bacteria</taxon>
        <taxon>Pseudomonadati</taxon>
        <taxon>Bacteroidota</taxon>
        <taxon>Sphingobacteriia</taxon>
        <taxon>Sphingobacteriales</taxon>
        <taxon>Sphingobacteriaceae</taxon>
        <taxon>Hufsiella</taxon>
    </lineage>
</organism>
<accession>A0A7K1YD75</accession>
<dbReference type="AlphaFoldDB" id="A0A7K1YD75"/>
<dbReference type="Pfam" id="PF13419">
    <property type="entry name" value="HAD_2"/>
    <property type="match status" value="1"/>
</dbReference>
<dbReference type="InterPro" id="IPR023214">
    <property type="entry name" value="HAD_sf"/>
</dbReference>
<evidence type="ECO:0000313" key="1">
    <source>
        <dbReference type="EMBL" id="MXV52049.1"/>
    </source>
</evidence>
<dbReference type="InterPro" id="IPR041492">
    <property type="entry name" value="HAD_2"/>
</dbReference>
<dbReference type="EMBL" id="WVHT01000006">
    <property type="protein sequence ID" value="MXV52049.1"/>
    <property type="molecule type" value="Genomic_DNA"/>
</dbReference>
<dbReference type="InterPro" id="IPR036412">
    <property type="entry name" value="HAD-like_sf"/>
</dbReference>
<dbReference type="RefSeq" id="WP_160845231.1">
    <property type="nucleotide sequence ID" value="NZ_WVHT01000006.1"/>
</dbReference>
<name>A0A7K1YD75_9SPHI</name>
<dbReference type="GO" id="GO:0016787">
    <property type="term" value="F:hydrolase activity"/>
    <property type="evidence" value="ECO:0007669"/>
    <property type="project" value="UniProtKB-KW"/>
</dbReference>
<keyword evidence="2" id="KW-1185">Reference proteome</keyword>
<dbReference type="SUPFAM" id="SSF56784">
    <property type="entry name" value="HAD-like"/>
    <property type="match status" value="1"/>
</dbReference>